<dbReference type="RefSeq" id="XP_017322632.1">
    <property type="nucleotide sequence ID" value="XM_017467143.3"/>
</dbReference>
<keyword evidence="1" id="KW-0472">Membrane</keyword>
<organism evidence="2 4">
    <name type="scientific">Ictalurus punctatus</name>
    <name type="common">Channel catfish</name>
    <name type="synonym">Silurus punctatus</name>
    <dbReference type="NCBI Taxonomy" id="7998"/>
    <lineage>
        <taxon>Eukaryota</taxon>
        <taxon>Metazoa</taxon>
        <taxon>Chordata</taxon>
        <taxon>Craniata</taxon>
        <taxon>Vertebrata</taxon>
        <taxon>Euteleostomi</taxon>
        <taxon>Actinopterygii</taxon>
        <taxon>Neopterygii</taxon>
        <taxon>Teleostei</taxon>
        <taxon>Ostariophysi</taxon>
        <taxon>Siluriformes</taxon>
        <taxon>Ictaluridae</taxon>
        <taxon>Ictalurus</taxon>
    </lineage>
</organism>
<feature type="transmembrane region" description="Helical" evidence="1">
    <location>
        <begin position="288"/>
        <end position="305"/>
    </location>
</feature>
<keyword evidence="2" id="KW-1185">Reference proteome</keyword>
<proteinExistence type="predicted"/>
<dbReference type="PANTHER" id="PTHR15573">
    <property type="entry name" value="G-PROTEIN COUPLED RECEPTOR 160-RELATED"/>
    <property type="match status" value="1"/>
</dbReference>
<dbReference type="OrthoDB" id="8538408at2759"/>
<dbReference type="KEGG" id="ipu:108265053"/>
<dbReference type="Proteomes" id="UP000221080">
    <property type="component" value="Chromosome 5"/>
</dbReference>
<feature type="transmembrane region" description="Helical" evidence="1">
    <location>
        <begin position="98"/>
        <end position="117"/>
    </location>
</feature>
<dbReference type="GeneID" id="108265053"/>
<evidence type="ECO:0000313" key="4">
    <source>
        <dbReference type="RefSeq" id="XP_017322632.1"/>
    </source>
</evidence>
<accession>A0A2D0QW33</accession>
<feature type="transmembrane region" description="Helical" evidence="1">
    <location>
        <begin position="54"/>
        <end position="78"/>
    </location>
</feature>
<evidence type="ECO:0000313" key="3">
    <source>
        <dbReference type="RefSeq" id="XP_017322631.1"/>
    </source>
</evidence>
<feature type="transmembrane region" description="Helical" evidence="1">
    <location>
        <begin position="137"/>
        <end position="155"/>
    </location>
</feature>
<feature type="transmembrane region" description="Helical" evidence="1">
    <location>
        <begin position="251"/>
        <end position="268"/>
    </location>
</feature>
<protein>
    <submittedName>
        <fullName evidence="3 4">Probable G-protein coupled receptor 160</fullName>
    </submittedName>
</protein>
<dbReference type="AlphaFoldDB" id="A0A2D0QW33"/>
<keyword evidence="1" id="KW-1133">Transmembrane helix</keyword>
<keyword evidence="3 4" id="KW-0675">Receptor</keyword>
<feature type="transmembrane region" description="Helical" evidence="1">
    <location>
        <begin position="28"/>
        <end position="47"/>
    </location>
</feature>
<dbReference type="GO" id="GO:0043235">
    <property type="term" value="C:receptor complex"/>
    <property type="evidence" value="ECO:0007669"/>
    <property type="project" value="TreeGrafter"/>
</dbReference>
<evidence type="ECO:0000313" key="2">
    <source>
        <dbReference type="Proteomes" id="UP000221080"/>
    </source>
</evidence>
<dbReference type="Gene3D" id="1.20.1070.10">
    <property type="entry name" value="Rhodopsin 7-helix transmembrane proteins"/>
    <property type="match status" value="1"/>
</dbReference>
<dbReference type="GO" id="GO:0005886">
    <property type="term" value="C:plasma membrane"/>
    <property type="evidence" value="ECO:0007669"/>
    <property type="project" value="TreeGrafter"/>
</dbReference>
<feature type="transmembrane region" description="Helical" evidence="1">
    <location>
        <begin position="175"/>
        <end position="195"/>
    </location>
</feature>
<reference evidence="2" key="1">
    <citation type="journal article" date="2016" name="Nat. Commun.">
        <title>The channel catfish genome sequence provides insights into the evolution of scale formation in teleosts.</title>
        <authorList>
            <person name="Liu Z."/>
            <person name="Liu S."/>
            <person name="Yao J."/>
            <person name="Bao L."/>
            <person name="Zhang J."/>
            <person name="Li Y."/>
            <person name="Jiang C."/>
            <person name="Sun L."/>
            <person name="Wang R."/>
            <person name="Zhang Y."/>
            <person name="Zhou T."/>
            <person name="Zeng Q."/>
            <person name="Fu Q."/>
            <person name="Gao S."/>
            <person name="Li N."/>
            <person name="Koren S."/>
            <person name="Jiang Y."/>
            <person name="Zimin A."/>
            <person name="Xu P."/>
            <person name="Phillippy A.M."/>
            <person name="Geng X."/>
            <person name="Song L."/>
            <person name="Sun F."/>
            <person name="Li C."/>
            <person name="Wang X."/>
            <person name="Chen A."/>
            <person name="Jin Y."/>
            <person name="Yuan Z."/>
            <person name="Yang Y."/>
            <person name="Tan S."/>
            <person name="Peatman E."/>
            <person name="Lu J."/>
            <person name="Qin Z."/>
            <person name="Dunham R."/>
            <person name="Li Z."/>
            <person name="Sonstegard T."/>
            <person name="Feng J."/>
            <person name="Danzmann R.G."/>
            <person name="Schroeder S."/>
            <person name="Scheffler B."/>
            <person name="Duke M.V."/>
            <person name="Ballard L."/>
            <person name="Kucuktas H."/>
            <person name="Kaltenboeck L."/>
            <person name="Liu H."/>
            <person name="Armbruster J."/>
            <person name="Xie Y."/>
            <person name="Kirby M.L."/>
            <person name="Tian Y."/>
            <person name="Flanagan M.E."/>
            <person name="Mu W."/>
            <person name="Waldbieser G.C."/>
        </authorList>
    </citation>
    <scope>NUCLEOTIDE SEQUENCE [LARGE SCALE GENOMIC DNA]</scope>
    <source>
        <strain evidence="2">SDA103</strain>
    </source>
</reference>
<dbReference type="RefSeq" id="XP_017322631.1">
    <property type="nucleotide sequence ID" value="XM_017467142.3"/>
</dbReference>
<reference evidence="3 4" key="2">
    <citation type="submission" date="2025-04" db="UniProtKB">
        <authorList>
            <consortium name="RefSeq"/>
        </authorList>
    </citation>
    <scope>IDENTIFICATION</scope>
    <source>
        <tissue evidence="3 4">Blood</tissue>
    </source>
</reference>
<dbReference type="PANTHER" id="PTHR15573:SF0">
    <property type="entry name" value="G-PROTEIN COUPLED RECEPTOR 160-RELATED"/>
    <property type="match status" value="1"/>
</dbReference>
<evidence type="ECO:0000256" key="1">
    <source>
        <dbReference type="SAM" id="Phobius"/>
    </source>
</evidence>
<gene>
    <name evidence="3 4" type="primary">si:dkeyp-100a1.6</name>
</gene>
<dbReference type="InterPro" id="IPR042353">
    <property type="entry name" value="GPR160"/>
</dbReference>
<keyword evidence="1" id="KW-0812">Transmembrane</keyword>
<name>A0A2D0QW33_ICTPU</name>
<sequence length="353" mass="39989">MIQYSPGSMLAMIQEENKICSQDTTLEYLILLLSKVALNTLVLSFWLRSITKTLLGVCSILIYLADLLLICSIFWAWLFRENHGTYEVVCFSLSYSSAVYSLLPLPVLLAGALDCVIHQHVGFDQKSLGRTAVRCAVVLLIWTLACFYSFCYTNTELLTIQYKDVKALVCSVEGSVAVSHFSLILFIILGYILLFHCRKLPRWIRLANKLAKQRTGSLSMSDLDFSRNLEKLESGAFEDDYMDIMQDRPPLSISLVLCFALNWTPYVLMSVTCDLLGFTVPAYASVNLLWTACANSFLVGMAFWYRSNKHGPFCTLPDDICPWSFYWYLSKENGQFTASTKLKTEPSILQTLQ</sequence>